<gene>
    <name evidence="3" type="primary">cps23FU</name>
    <name evidence="3" type="ORF">CE91St7_43290</name>
</gene>
<reference evidence="3" key="1">
    <citation type="submission" date="2022-01" db="EMBL/GenBank/DDBJ databases">
        <title>Novel bile acid biosynthetic pathways are enriched in the microbiome of centenarians.</title>
        <authorList>
            <person name="Sato Y."/>
            <person name="Atarashi K."/>
            <person name="Plichta R.D."/>
            <person name="Arai Y."/>
            <person name="Sasajima S."/>
            <person name="Kearney M.S."/>
            <person name="Suda W."/>
            <person name="Takeshita K."/>
            <person name="Sasaki T."/>
            <person name="Okamoto S."/>
            <person name="Skelly N.A."/>
            <person name="Okamura Y."/>
            <person name="Vlamakis H."/>
            <person name="Li Y."/>
            <person name="Tanoue T."/>
            <person name="Takei H."/>
            <person name="Nittono H."/>
            <person name="Narushima S."/>
            <person name="Irie J."/>
            <person name="Itoh H."/>
            <person name="Moriya K."/>
            <person name="Sugiura Y."/>
            <person name="Suematsu M."/>
            <person name="Moritoki N."/>
            <person name="Shibata S."/>
            <person name="Littman R.D."/>
            <person name="Fischbach A.M."/>
            <person name="Uwamino Y."/>
            <person name="Inoue T."/>
            <person name="Honda A."/>
            <person name="Hattori M."/>
            <person name="Murai T."/>
            <person name="Xavier J.R."/>
            <person name="Hirose N."/>
            <person name="Honda K."/>
        </authorList>
    </citation>
    <scope>NUCLEOTIDE SEQUENCE</scope>
    <source>
        <strain evidence="3">CE91-St7</strain>
    </source>
</reference>
<feature type="domain" description="Glycosyltransferase 2-like" evidence="2">
    <location>
        <begin position="8"/>
        <end position="178"/>
    </location>
</feature>
<keyword evidence="3" id="KW-0808">Transferase</keyword>
<dbReference type="CDD" id="cd00761">
    <property type="entry name" value="Glyco_tranf_GTA_type"/>
    <property type="match status" value="1"/>
</dbReference>
<dbReference type="PANTHER" id="PTHR22916:SF3">
    <property type="entry name" value="UDP-GLCNAC:BETAGAL BETA-1,3-N-ACETYLGLUCOSAMINYLTRANSFERASE-LIKE PROTEIN 1"/>
    <property type="match status" value="1"/>
</dbReference>
<dbReference type="PANTHER" id="PTHR22916">
    <property type="entry name" value="GLYCOSYLTRANSFERASE"/>
    <property type="match status" value="1"/>
</dbReference>
<feature type="transmembrane region" description="Helical" evidence="1">
    <location>
        <begin position="285"/>
        <end position="306"/>
    </location>
</feature>
<dbReference type="Proteomes" id="UP001055104">
    <property type="component" value="Unassembled WGS sequence"/>
</dbReference>
<evidence type="ECO:0000313" key="3">
    <source>
        <dbReference type="EMBL" id="GKH83445.1"/>
    </source>
</evidence>
<keyword evidence="1" id="KW-0812">Transmembrane</keyword>
<dbReference type="SUPFAM" id="SSF53448">
    <property type="entry name" value="Nucleotide-diphospho-sugar transferases"/>
    <property type="match status" value="1"/>
</dbReference>
<dbReference type="InterPro" id="IPR001173">
    <property type="entry name" value="Glyco_trans_2-like"/>
</dbReference>
<keyword evidence="1" id="KW-0472">Membrane</keyword>
<accession>A0AA37NPK5</accession>
<evidence type="ECO:0000259" key="2">
    <source>
        <dbReference type="Pfam" id="PF00535"/>
    </source>
</evidence>
<evidence type="ECO:0000256" key="1">
    <source>
        <dbReference type="SAM" id="Phobius"/>
    </source>
</evidence>
<evidence type="ECO:0000313" key="4">
    <source>
        <dbReference type="Proteomes" id="UP001055104"/>
    </source>
</evidence>
<dbReference type="GO" id="GO:0016758">
    <property type="term" value="F:hexosyltransferase activity"/>
    <property type="evidence" value="ECO:0007669"/>
    <property type="project" value="UniProtKB-ARBA"/>
</dbReference>
<protein>
    <submittedName>
        <fullName evidence="3">Galactosyl transferase</fullName>
    </submittedName>
</protein>
<dbReference type="InterPro" id="IPR029044">
    <property type="entry name" value="Nucleotide-diphossugar_trans"/>
</dbReference>
<sequence>MDMKIELSMIIPVYNVEKYIEKCIQSVINQTYSGGIECIIVDDCSPDASMEIVERILNGYNGPIRFTIKHRQKNGGLSAARNEGIHMAHGFYLYFLDSDDWLVPECIEWLMDVAHRYPQAEIVQAGAVVTKSGYEYLSMMNNKRVSEYTDDEKIIKRYMLRSIYPSTVWNKLIKREWLVQYNLFFKEGLLHEDDYWNFFATKYVKSYAICKMDTYVYNIRQGSITQLPNDKNIESCLIAINDFMEHMDEVCIGAQRDLIFRLAYSNYVNSIDNHYRDMFRNKLRILYLHCGFTGKIIIWLILHLPYSVHRMNVVKRGVERGLSKLM</sequence>
<dbReference type="Gene3D" id="3.90.550.10">
    <property type="entry name" value="Spore Coat Polysaccharide Biosynthesis Protein SpsA, Chain A"/>
    <property type="match status" value="1"/>
</dbReference>
<comment type="caution">
    <text evidence="3">The sequence shown here is derived from an EMBL/GenBank/DDBJ whole genome shotgun (WGS) entry which is preliminary data.</text>
</comment>
<dbReference type="Pfam" id="PF00535">
    <property type="entry name" value="Glycos_transf_2"/>
    <property type="match status" value="1"/>
</dbReference>
<dbReference type="AlphaFoldDB" id="A0AA37NPK5"/>
<dbReference type="EMBL" id="BQOB01000001">
    <property type="protein sequence ID" value="GKH83445.1"/>
    <property type="molecule type" value="Genomic_DNA"/>
</dbReference>
<name>A0AA37NPK5_9BACT</name>
<proteinExistence type="predicted"/>
<organism evidence="3 4">
    <name type="scientific">Phocaeicola dorei</name>
    <dbReference type="NCBI Taxonomy" id="357276"/>
    <lineage>
        <taxon>Bacteria</taxon>
        <taxon>Pseudomonadati</taxon>
        <taxon>Bacteroidota</taxon>
        <taxon>Bacteroidia</taxon>
        <taxon>Bacteroidales</taxon>
        <taxon>Bacteroidaceae</taxon>
        <taxon>Phocaeicola</taxon>
    </lineage>
</organism>
<keyword evidence="1" id="KW-1133">Transmembrane helix</keyword>